<dbReference type="AlphaFoldDB" id="A0A7U4JAG4"/>
<evidence type="ECO:0000313" key="3">
    <source>
        <dbReference type="Proteomes" id="UP000032300"/>
    </source>
</evidence>
<proteinExistence type="predicted"/>
<keyword evidence="1" id="KW-1133">Transmembrane helix</keyword>
<gene>
    <name evidence="2" type="ORF">TS85_17540</name>
</gene>
<reference evidence="2 3" key="1">
    <citation type="journal article" date="2015" name="Int. J. Syst. Evol. Microbiol.">
        <title>Sphingomonas hengshuiensis sp. nov., isolated from lake wetland.</title>
        <authorList>
            <person name="Wei S."/>
            <person name="Wang T."/>
            <person name="Liu H."/>
            <person name="Zhang C."/>
            <person name="Guo J."/>
            <person name="Wang Q."/>
            <person name="Liang K."/>
            <person name="Zhang Z."/>
        </authorList>
    </citation>
    <scope>NUCLEOTIDE SEQUENCE [LARGE SCALE GENOMIC DNA]</scope>
    <source>
        <strain evidence="2 3">WHSC-8</strain>
    </source>
</reference>
<protein>
    <submittedName>
        <fullName evidence="2">Uncharacterized protein</fullName>
    </submittedName>
</protein>
<keyword evidence="1" id="KW-0812">Transmembrane</keyword>
<sequence length="61" mass="6369">MLLATAPSAASAYTGPGLGFGAIGVAFGLIGSLLLAIASLVWYPVKRVLRRVRGAAKRRER</sequence>
<name>A0A7U4JAG4_9SPHN</name>
<keyword evidence="1" id="KW-0472">Membrane</keyword>
<feature type="transmembrane region" description="Helical" evidence="1">
    <location>
        <begin position="20"/>
        <end position="43"/>
    </location>
</feature>
<reference evidence="2 3" key="2">
    <citation type="submission" date="2015-02" db="EMBL/GenBank/DDBJ databases">
        <title>The complete genome of Sphingomonas hengshuiensis sp. WHSC-8 isolated from soil of Hengshui Lake.</title>
        <authorList>
            <person name="Wei S."/>
            <person name="Guo J."/>
            <person name="Su C."/>
            <person name="Wu R."/>
            <person name="Zhang Z."/>
            <person name="Liang K."/>
            <person name="Li H."/>
            <person name="Wang T."/>
            <person name="Liu H."/>
            <person name="Zhang C."/>
            <person name="Li Z."/>
            <person name="Wang Q."/>
            <person name="Meng J."/>
        </authorList>
    </citation>
    <scope>NUCLEOTIDE SEQUENCE [LARGE SCALE GENOMIC DNA]</scope>
    <source>
        <strain evidence="2 3">WHSC-8</strain>
    </source>
</reference>
<accession>A0A7U4JAG4</accession>
<dbReference type="KEGG" id="sphi:TS85_17540"/>
<dbReference type="EMBL" id="CP010836">
    <property type="protein sequence ID" value="AJP73208.1"/>
    <property type="molecule type" value="Genomic_DNA"/>
</dbReference>
<organism evidence="2 3">
    <name type="scientific">Sphingomonas hengshuiensis</name>
    <dbReference type="NCBI Taxonomy" id="1609977"/>
    <lineage>
        <taxon>Bacteria</taxon>
        <taxon>Pseudomonadati</taxon>
        <taxon>Pseudomonadota</taxon>
        <taxon>Alphaproteobacteria</taxon>
        <taxon>Sphingomonadales</taxon>
        <taxon>Sphingomonadaceae</taxon>
        <taxon>Sphingomonas</taxon>
    </lineage>
</organism>
<keyword evidence="3" id="KW-1185">Reference proteome</keyword>
<evidence type="ECO:0000256" key="1">
    <source>
        <dbReference type="SAM" id="Phobius"/>
    </source>
</evidence>
<dbReference type="Proteomes" id="UP000032300">
    <property type="component" value="Chromosome"/>
</dbReference>
<evidence type="ECO:0000313" key="2">
    <source>
        <dbReference type="EMBL" id="AJP73208.1"/>
    </source>
</evidence>